<dbReference type="AlphaFoldDB" id="A0A7S1QWR1"/>
<dbReference type="InterPro" id="IPR020103">
    <property type="entry name" value="PsdUridine_synth_cat_dom_sf"/>
</dbReference>
<dbReference type="GO" id="GO:0000455">
    <property type="term" value="P:enzyme-directed rRNA pseudouridine synthesis"/>
    <property type="evidence" value="ECO:0007669"/>
    <property type="project" value="TreeGrafter"/>
</dbReference>
<dbReference type="PANTHER" id="PTHR21600">
    <property type="entry name" value="MITOCHONDRIAL RNA PSEUDOURIDINE SYNTHASE"/>
    <property type="match status" value="1"/>
</dbReference>
<comment type="similarity">
    <text evidence="1">Belongs to the pseudouridine synthase RluA family.</text>
</comment>
<accession>A0A7S1QWR1</accession>
<dbReference type="Gene3D" id="3.30.2350.10">
    <property type="entry name" value="Pseudouridine synthase"/>
    <property type="match status" value="1"/>
</dbReference>
<gene>
    <name evidence="3" type="ORF">ACAT0790_LOCUS31299</name>
</gene>
<evidence type="ECO:0000256" key="1">
    <source>
        <dbReference type="ARBA" id="ARBA00010876"/>
    </source>
</evidence>
<sequence>MLSAYCRALFPSYCWPITGDGSHAHGFLHRLDVPASGLIVVAKTHEAFYDLQLQSRTGAMAREYAVLCHGWLPPQREEVRSRIHWTSGRHLRSLVLPRGKPSLTWLKVLARVMHPERAKAFSLVAVRIATGRKHQIRLHTSYVGHATVCDGRYTSDLTTFLDDRSWCPRNFLHRYGVAFRDRGGVEHQVAEPLPRDLADALRALAACGERSAQASLCWLNGDWQGSRRLCSRGGIA</sequence>
<evidence type="ECO:0000313" key="3">
    <source>
        <dbReference type="EMBL" id="CAD9149969.1"/>
    </source>
</evidence>
<name>A0A7S1QWR1_ALECA</name>
<dbReference type="GO" id="GO:0003723">
    <property type="term" value="F:RNA binding"/>
    <property type="evidence" value="ECO:0007669"/>
    <property type="project" value="InterPro"/>
</dbReference>
<dbReference type="EMBL" id="HBGE01051886">
    <property type="protein sequence ID" value="CAD9149969.1"/>
    <property type="molecule type" value="Transcribed_RNA"/>
</dbReference>
<dbReference type="InterPro" id="IPR006145">
    <property type="entry name" value="PsdUridine_synth_RsuA/RluA"/>
</dbReference>
<reference evidence="3" key="1">
    <citation type="submission" date="2021-01" db="EMBL/GenBank/DDBJ databases">
        <authorList>
            <person name="Corre E."/>
            <person name="Pelletier E."/>
            <person name="Niang G."/>
            <person name="Scheremetjew M."/>
            <person name="Finn R."/>
            <person name="Kale V."/>
            <person name="Holt S."/>
            <person name="Cochrane G."/>
            <person name="Meng A."/>
            <person name="Brown T."/>
            <person name="Cohen L."/>
        </authorList>
    </citation>
    <scope>NUCLEOTIDE SEQUENCE</scope>
    <source>
        <strain evidence="3">OF101</strain>
    </source>
</reference>
<dbReference type="Pfam" id="PF00849">
    <property type="entry name" value="PseudoU_synth_2"/>
    <property type="match status" value="1"/>
</dbReference>
<dbReference type="PANTHER" id="PTHR21600:SF87">
    <property type="entry name" value="RNA PSEUDOURIDYLATE SYNTHASE DOMAIN-CONTAINING PROTEIN 1"/>
    <property type="match status" value="1"/>
</dbReference>
<evidence type="ECO:0000259" key="2">
    <source>
        <dbReference type="Pfam" id="PF00849"/>
    </source>
</evidence>
<dbReference type="SUPFAM" id="SSF55120">
    <property type="entry name" value="Pseudouridine synthase"/>
    <property type="match status" value="1"/>
</dbReference>
<organism evidence="3">
    <name type="scientific">Alexandrium catenella</name>
    <name type="common">Red tide dinoflagellate</name>
    <name type="synonym">Gonyaulax catenella</name>
    <dbReference type="NCBI Taxonomy" id="2925"/>
    <lineage>
        <taxon>Eukaryota</taxon>
        <taxon>Sar</taxon>
        <taxon>Alveolata</taxon>
        <taxon>Dinophyceae</taxon>
        <taxon>Gonyaulacales</taxon>
        <taxon>Pyrocystaceae</taxon>
        <taxon>Alexandrium</taxon>
    </lineage>
</organism>
<protein>
    <recommendedName>
        <fullName evidence="2">Pseudouridine synthase RsuA/RluA-like domain-containing protein</fullName>
    </recommendedName>
</protein>
<dbReference type="InterPro" id="IPR050188">
    <property type="entry name" value="RluA_PseudoU_synthase"/>
</dbReference>
<dbReference type="GO" id="GO:0009982">
    <property type="term" value="F:pseudouridine synthase activity"/>
    <property type="evidence" value="ECO:0007669"/>
    <property type="project" value="InterPro"/>
</dbReference>
<feature type="domain" description="Pseudouridine synthase RsuA/RluA-like" evidence="2">
    <location>
        <begin position="26"/>
        <end position="141"/>
    </location>
</feature>
<dbReference type="CDD" id="cd02869">
    <property type="entry name" value="PseudoU_synth_RluA_like"/>
    <property type="match status" value="1"/>
</dbReference>
<proteinExistence type="inferred from homology"/>